<keyword evidence="3" id="KW-0949">S-adenosyl-L-methionine</keyword>
<protein>
    <submittedName>
        <fullName evidence="6">RNA methyltransferase</fullName>
    </submittedName>
</protein>
<dbReference type="InterPro" id="IPR023267">
    <property type="entry name" value="RCMT"/>
</dbReference>
<sequence>MSDVVDFLSTVLYFIEKGQPLPISFKKTKQFRKIKNANYDELFELSRKLVLAYYGLKGRSRKKKVISFLKEGAEVTLPGWMERRLRNLVNFESYVTALRSGTAQWFRINRIKGDEDKVLKSLESKGIIFERDTSFKYIYKVISGNITKTEEFKEYKVIIQDKASVAVVEALKPERGDLIFEMASAPGLKAELIYEITEGDVELVLAELDEDRIAKERDLLLKYGVNLTRVDIVNQDSTMNSIIRADKVLVDAPCTTSGLISKDPSILLSLRTPEKVLHFAKIQESMLSEALKLRFKKGVYSVCSIFPEEGELILEKFSNRLIDTEIQGRSSSHQDRVSSRFIRFFSYLDDTEDFFIATFRGSEDF</sequence>
<dbReference type="AlphaFoldDB" id="A0A2U9IUV8"/>
<proteinExistence type="predicted"/>
<dbReference type="PANTHER" id="PTHR22807">
    <property type="entry name" value="NOP2 YEAST -RELATED NOL1/NOP2/FMU SUN DOMAIN-CONTAINING"/>
    <property type="match status" value="1"/>
</dbReference>
<dbReference type="SUPFAM" id="SSF53335">
    <property type="entry name" value="S-adenosyl-L-methionine-dependent methyltransferases"/>
    <property type="match status" value="1"/>
</dbReference>
<dbReference type="KEGG" id="mhk:DFR87_07985"/>
<feature type="domain" description="SAM-dependent MTase RsmB/NOP-type" evidence="5">
    <location>
        <begin position="94"/>
        <end position="362"/>
    </location>
</feature>
<evidence type="ECO:0000256" key="4">
    <source>
        <dbReference type="ARBA" id="ARBA00022884"/>
    </source>
</evidence>
<evidence type="ECO:0000313" key="7">
    <source>
        <dbReference type="Proteomes" id="UP000247586"/>
    </source>
</evidence>
<reference evidence="7" key="2">
    <citation type="submission" date="2020-03" db="EMBL/GenBank/DDBJ databases">
        <title>Complete Genome Sequences of Extremely Thermoacidophilic, Metal-Mobilizing Type-Strain Members of the Archaeal Family Sulfolobaceae: Acidianus brierleyi DSM-1651T, Acidianus sulfidivorans DSM-18786T, Metallosphaera hakonensis DSM-7519T, and Metallosphaera prunae DSM-10039T.</title>
        <authorList>
            <person name="Counts J.A."/>
            <person name="Kelly R.M."/>
        </authorList>
    </citation>
    <scope>NUCLEOTIDE SEQUENCE [LARGE SCALE GENOMIC DNA]</scope>
    <source>
        <strain evidence="7">HO1-1</strain>
    </source>
</reference>
<dbReference type="STRING" id="1293036.GCA_001315825_00110"/>
<dbReference type="GO" id="GO:0003723">
    <property type="term" value="F:RNA binding"/>
    <property type="evidence" value="ECO:0007669"/>
    <property type="project" value="UniProtKB-KW"/>
</dbReference>
<evidence type="ECO:0000256" key="1">
    <source>
        <dbReference type="ARBA" id="ARBA00022603"/>
    </source>
</evidence>
<dbReference type="Gene3D" id="3.40.50.150">
    <property type="entry name" value="Vaccinia Virus protein VP39"/>
    <property type="match status" value="1"/>
</dbReference>
<reference evidence="7" key="3">
    <citation type="submission" date="2020-03" db="EMBL/GenBank/DDBJ databases">
        <title>Sequencing and Assembly of Multiple Reported Metal-Biooxidizing Members of the Extremely Thermoacidophilic Archaeal Family Sulfolobaceae.</title>
        <authorList>
            <person name="Counts J.A."/>
            <person name="Kelly R.M."/>
        </authorList>
    </citation>
    <scope>NUCLEOTIDE SEQUENCE [LARGE SCALE GENOMIC DNA]</scope>
    <source>
        <strain evidence="7">HO1-1</strain>
    </source>
</reference>
<keyword evidence="1 6" id="KW-0489">Methyltransferase</keyword>
<keyword evidence="7" id="KW-1185">Reference proteome</keyword>
<keyword evidence="4" id="KW-0694">RNA-binding</keyword>
<dbReference type="PRINTS" id="PR02008">
    <property type="entry name" value="RCMTFAMILY"/>
</dbReference>
<dbReference type="InterPro" id="IPR001678">
    <property type="entry name" value="MeTrfase_RsmB-F_NOP2_dom"/>
</dbReference>
<dbReference type="PANTHER" id="PTHR22807:SF70">
    <property type="entry name" value="TRNA_RRNA CYTOSINE-C5-METHYLASE, NOL1_NOP2_SUN FAMILY, FUSED TO N-TERMINAL NUSB REGULATOR DOMAIN"/>
    <property type="match status" value="1"/>
</dbReference>
<evidence type="ECO:0000256" key="3">
    <source>
        <dbReference type="ARBA" id="ARBA00022691"/>
    </source>
</evidence>
<dbReference type="Pfam" id="PF01189">
    <property type="entry name" value="Methyltr_RsmB-F"/>
    <property type="match status" value="1"/>
</dbReference>
<accession>A0A2U9IUV8</accession>
<dbReference type="Proteomes" id="UP000247586">
    <property type="component" value="Chromosome"/>
</dbReference>
<evidence type="ECO:0000313" key="6">
    <source>
        <dbReference type="EMBL" id="AWR99637.1"/>
    </source>
</evidence>
<dbReference type="OrthoDB" id="14725at2157"/>
<dbReference type="GO" id="GO:0001510">
    <property type="term" value="P:RNA methylation"/>
    <property type="evidence" value="ECO:0007669"/>
    <property type="project" value="InterPro"/>
</dbReference>
<dbReference type="EMBL" id="CP029287">
    <property type="protein sequence ID" value="AWR99637.1"/>
    <property type="molecule type" value="Genomic_DNA"/>
</dbReference>
<evidence type="ECO:0000256" key="2">
    <source>
        <dbReference type="ARBA" id="ARBA00022679"/>
    </source>
</evidence>
<evidence type="ECO:0000259" key="5">
    <source>
        <dbReference type="PROSITE" id="PS51686"/>
    </source>
</evidence>
<dbReference type="InterPro" id="IPR049560">
    <property type="entry name" value="MeTrfase_RsmB-F_NOP2_cat"/>
</dbReference>
<dbReference type="InterPro" id="IPR029063">
    <property type="entry name" value="SAM-dependent_MTases_sf"/>
</dbReference>
<keyword evidence="2 6" id="KW-0808">Transferase</keyword>
<dbReference type="PROSITE" id="PS51686">
    <property type="entry name" value="SAM_MT_RSMB_NOP"/>
    <property type="match status" value="1"/>
</dbReference>
<gene>
    <name evidence="6" type="ORF">DFR87_07985</name>
</gene>
<reference evidence="6 7" key="1">
    <citation type="submission" date="2018-05" db="EMBL/GenBank/DDBJ databases">
        <title>Complete Genome Sequences of Extremely Thermoacidophilic, Metal-Mobilizing Type-Strain Members of the Archaeal Family Sulfolobaceae: Acidianus brierleyi DSM-1651T, Acidianus sulfidivorans DSM-18786T, Metallosphaera hakonensis DSM-7519T, and Metallosphaera prunae DSM-10039T.</title>
        <authorList>
            <person name="Counts J.A."/>
            <person name="Kelly R.M."/>
        </authorList>
    </citation>
    <scope>NUCLEOTIDE SEQUENCE [LARGE SCALE GENOMIC DNA]</scope>
    <source>
        <strain evidence="6 7">HO1-1</strain>
    </source>
</reference>
<organism evidence="6 7">
    <name type="scientific">Metallosphaera hakonensis JCM 8857 = DSM 7519</name>
    <dbReference type="NCBI Taxonomy" id="1293036"/>
    <lineage>
        <taxon>Archaea</taxon>
        <taxon>Thermoproteota</taxon>
        <taxon>Thermoprotei</taxon>
        <taxon>Sulfolobales</taxon>
        <taxon>Sulfolobaceae</taxon>
        <taxon>Metallosphaera</taxon>
    </lineage>
</organism>
<dbReference type="GO" id="GO:0008173">
    <property type="term" value="F:RNA methyltransferase activity"/>
    <property type="evidence" value="ECO:0007669"/>
    <property type="project" value="InterPro"/>
</dbReference>
<name>A0A2U9IUV8_9CREN</name>